<dbReference type="EMBL" id="CP030918">
    <property type="protein sequence ID" value="AXC51054.1"/>
    <property type="molecule type" value="Genomic_DNA"/>
</dbReference>
<evidence type="ECO:0000313" key="2">
    <source>
        <dbReference type="EMBL" id="AXC51054.1"/>
    </source>
</evidence>
<keyword evidence="2" id="KW-0238">DNA-binding</keyword>
<accession>A0A344PNU9</accession>
<dbReference type="Pfam" id="PF12728">
    <property type="entry name" value="HTH_17"/>
    <property type="match status" value="1"/>
</dbReference>
<protein>
    <submittedName>
        <fullName evidence="2">DNA-binding protein</fullName>
    </submittedName>
</protein>
<gene>
    <name evidence="2" type="ORF">DRW48_04025</name>
</gene>
<dbReference type="OrthoDB" id="7876254at2"/>
<dbReference type="NCBIfam" id="TIGR01764">
    <property type="entry name" value="excise"/>
    <property type="match status" value="1"/>
</dbReference>
<dbReference type="Proteomes" id="UP000252023">
    <property type="component" value="Chromosome"/>
</dbReference>
<dbReference type="AlphaFoldDB" id="A0A344PNU9"/>
<dbReference type="InterPro" id="IPR010093">
    <property type="entry name" value="SinI_DNA-bd"/>
</dbReference>
<reference evidence="3" key="1">
    <citation type="submission" date="2018-07" db="EMBL/GenBank/DDBJ databases">
        <title>Genome sequencing of Paracoccus sp. SC2-6.</title>
        <authorList>
            <person name="Heo J."/>
            <person name="Kim S.-J."/>
            <person name="Kwon S.-W."/>
        </authorList>
    </citation>
    <scope>NUCLEOTIDE SEQUENCE [LARGE SCALE GENOMIC DNA]</scope>
    <source>
        <strain evidence="3">SC2-6</strain>
    </source>
</reference>
<proteinExistence type="predicted"/>
<evidence type="ECO:0000313" key="3">
    <source>
        <dbReference type="Proteomes" id="UP000252023"/>
    </source>
</evidence>
<sequence>MAANLTTPKFERQLLTVKQVAELDSCSEKTVRRAIDAGLLDAMRVGVSGRLLRIHPDAHRAYRRAWDR</sequence>
<feature type="domain" description="Helix-turn-helix" evidence="1">
    <location>
        <begin position="14"/>
        <end position="57"/>
    </location>
</feature>
<keyword evidence="3" id="KW-1185">Reference proteome</keyword>
<dbReference type="InterPro" id="IPR041657">
    <property type="entry name" value="HTH_17"/>
</dbReference>
<evidence type="ECO:0000259" key="1">
    <source>
        <dbReference type="Pfam" id="PF12728"/>
    </source>
</evidence>
<name>A0A344PNU9_9RHOB</name>
<dbReference type="KEGG" id="pars:DRW48_04025"/>
<dbReference type="GO" id="GO:0003677">
    <property type="term" value="F:DNA binding"/>
    <property type="evidence" value="ECO:0007669"/>
    <property type="project" value="UniProtKB-KW"/>
</dbReference>
<organism evidence="2 3">
    <name type="scientific">Paracoccus suum</name>
    <dbReference type="NCBI Taxonomy" id="2259340"/>
    <lineage>
        <taxon>Bacteria</taxon>
        <taxon>Pseudomonadati</taxon>
        <taxon>Pseudomonadota</taxon>
        <taxon>Alphaproteobacteria</taxon>
        <taxon>Rhodobacterales</taxon>
        <taxon>Paracoccaceae</taxon>
        <taxon>Paracoccus</taxon>
    </lineage>
</organism>